<dbReference type="Pfam" id="PF02902">
    <property type="entry name" value="Peptidase_C48"/>
    <property type="match status" value="1"/>
</dbReference>
<reference evidence="6 7" key="1">
    <citation type="journal article" date="2023" name="Plants (Basel)">
        <title>Bridging the Gap: Combining Genomics and Transcriptomics Approaches to Understand Stylosanthes scabra, an Orphan Legume from the Brazilian Caatinga.</title>
        <authorList>
            <person name="Ferreira-Neto J.R.C."/>
            <person name="da Silva M.D."/>
            <person name="Binneck E."/>
            <person name="de Melo N.F."/>
            <person name="da Silva R.H."/>
            <person name="de Melo A.L.T.M."/>
            <person name="Pandolfi V."/>
            <person name="Bustamante F.O."/>
            <person name="Brasileiro-Vidal A.C."/>
            <person name="Benko-Iseppon A.M."/>
        </authorList>
    </citation>
    <scope>NUCLEOTIDE SEQUENCE [LARGE SCALE GENOMIC DNA]</scope>
    <source>
        <tissue evidence="6">Leaves</tissue>
    </source>
</reference>
<comment type="similarity">
    <text evidence="1">Belongs to the peptidase C48 family.</text>
</comment>
<dbReference type="Gene3D" id="3.40.395.10">
    <property type="entry name" value="Adenoviral Proteinase, Chain A"/>
    <property type="match status" value="1"/>
</dbReference>
<protein>
    <recommendedName>
        <fullName evidence="5">Ubiquitin-like protease family profile domain-containing protein</fullName>
    </recommendedName>
</protein>
<name>A0ABU6ZJM2_9FABA</name>
<keyword evidence="3" id="KW-0378">Hydrolase</keyword>
<dbReference type="SUPFAM" id="SSF54001">
    <property type="entry name" value="Cysteine proteinases"/>
    <property type="match status" value="1"/>
</dbReference>
<keyword evidence="2" id="KW-0645">Protease</keyword>
<dbReference type="InterPro" id="IPR003653">
    <property type="entry name" value="Peptidase_C48_C"/>
</dbReference>
<evidence type="ECO:0000256" key="3">
    <source>
        <dbReference type="ARBA" id="ARBA00022801"/>
    </source>
</evidence>
<dbReference type="PROSITE" id="PS50600">
    <property type="entry name" value="ULP_PROTEASE"/>
    <property type="match status" value="1"/>
</dbReference>
<feature type="region of interest" description="Disordered" evidence="4">
    <location>
        <begin position="61"/>
        <end position="96"/>
    </location>
</feature>
<accession>A0ABU6ZJM2</accession>
<evidence type="ECO:0000313" key="6">
    <source>
        <dbReference type="EMBL" id="MED6222135.1"/>
    </source>
</evidence>
<sequence length="590" mass="68348">MNANEEMHEANEPLHISQLFTQGSVAELQQHEEPTLAEAVNAWCLSLLSNLLRKKNNLFQQPPHHEEQPSQQPHPEEEVIDISSSSEDEHGPTPFIPLTLKLRKNKNMKKSTLRKIILRRMKNNVLRQRADLSKLNPSWKPIYPTQEVIDISSSDDETEPTPIRVLIPKSEVDHVSSPCAKSITEVLLSMSQDHPTHSEPDDAPSFDLGIDYGKGPPPAQEERLLTTQVISEIEELDELIKEKENQFQTPQPAQRLNIRNELHDRVAIWATVPTDDNEYESIFKLSEPKFLEAITYQFMSMRPGQYIDIQVVSIMCHTLNMEQSGRFQKQVYCIPPEILTRMLRTHSHNWMDKKKRKPHDIGTMKNHEEYKGYLDKDKLFTHRFKKRKPHDIGTMKNHEEYKGYLDKDKLLTHRFLFAPVLFSEHWWLYVLDVAEKELFVLDSKNKESPGGERTEVNRFASNILDQLLRWAGGSSMLKKGTHSLLAKYINVPGQPNEHDCGVYIMKWMELIDPTVLKECSSSNKEYNIETWTEPKLDEFRKDIVSKIMLSESNAWRMETMRKANGMRNTRPAAVLRSPYLQVSSADLPSK</sequence>
<keyword evidence="7" id="KW-1185">Reference proteome</keyword>
<evidence type="ECO:0000256" key="2">
    <source>
        <dbReference type="ARBA" id="ARBA00022670"/>
    </source>
</evidence>
<proteinExistence type="inferred from homology"/>
<dbReference type="InterPro" id="IPR038765">
    <property type="entry name" value="Papain-like_cys_pep_sf"/>
</dbReference>
<evidence type="ECO:0000256" key="4">
    <source>
        <dbReference type="SAM" id="MobiDB-lite"/>
    </source>
</evidence>
<gene>
    <name evidence="6" type="ORF">PIB30_061484</name>
</gene>
<feature type="domain" description="Ubiquitin-like protease family profile" evidence="5">
    <location>
        <begin position="291"/>
        <end position="511"/>
    </location>
</feature>
<evidence type="ECO:0000313" key="7">
    <source>
        <dbReference type="Proteomes" id="UP001341840"/>
    </source>
</evidence>
<dbReference type="Proteomes" id="UP001341840">
    <property type="component" value="Unassembled WGS sequence"/>
</dbReference>
<organism evidence="6 7">
    <name type="scientific">Stylosanthes scabra</name>
    <dbReference type="NCBI Taxonomy" id="79078"/>
    <lineage>
        <taxon>Eukaryota</taxon>
        <taxon>Viridiplantae</taxon>
        <taxon>Streptophyta</taxon>
        <taxon>Embryophyta</taxon>
        <taxon>Tracheophyta</taxon>
        <taxon>Spermatophyta</taxon>
        <taxon>Magnoliopsida</taxon>
        <taxon>eudicotyledons</taxon>
        <taxon>Gunneridae</taxon>
        <taxon>Pentapetalae</taxon>
        <taxon>rosids</taxon>
        <taxon>fabids</taxon>
        <taxon>Fabales</taxon>
        <taxon>Fabaceae</taxon>
        <taxon>Papilionoideae</taxon>
        <taxon>50 kb inversion clade</taxon>
        <taxon>dalbergioids sensu lato</taxon>
        <taxon>Dalbergieae</taxon>
        <taxon>Pterocarpus clade</taxon>
        <taxon>Stylosanthes</taxon>
    </lineage>
</organism>
<dbReference type="EMBL" id="JASCZI010272418">
    <property type="protein sequence ID" value="MED6222135.1"/>
    <property type="molecule type" value="Genomic_DNA"/>
</dbReference>
<comment type="caution">
    <text evidence="6">The sequence shown here is derived from an EMBL/GenBank/DDBJ whole genome shotgun (WGS) entry which is preliminary data.</text>
</comment>
<evidence type="ECO:0000259" key="5">
    <source>
        <dbReference type="PROSITE" id="PS50600"/>
    </source>
</evidence>
<evidence type="ECO:0000256" key="1">
    <source>
        <dbReference type="ARBA" id="ARBA00005234"/>
    </source>
</evidence>